<sequence>MKSKEPTSTGVQSVPYHDYSDEEEEKEEEPVFEILRKAENNVWIVTRQGDPRKEQYLASPSPFGVRPRGNTAQNRQEADALKSLLSNHNQAHTIRQILNHENLISIAGVMQYQVFTRQQIPDTERNDVQLLVWDFADAGNLSALFRHYPVEHSSFYLPESLCWHVLRSMIRAVTWLHDGKRLVYRRQSSDPESPLLIDWLNVNTDWFSILHRAIEPKNIWFQHPRGTETYGQCKLGDFSTAAVTGHAVDGRNDNKKNDAPDGSCGIALATRQGLKPLETAREALEGDLNLAAMGEGDRPYTLRDEIWSIGATVLTMMTGQAPSHYCEHCGCCHVRFCESGGCLEKKAAAKGCDCLLGGCEHIPEGDECEDSISHWPTCPPRHHCSEVPINIDSLIARARYSKMLRTLVKELLNFDPNGPQRKTVRFFRMWHYASAIEEAYKEWKTETQEGQDYVDIDDDMERRIVNSIQQNLLSTPIVMSISHPTPPLLLTKRLTAFLNANRTPQLPTLLLTSPHGKLLAHASPHPVASLRTHATVAASLLAIHSTSAPALAASLPGSRTPDLIGSSSPEEEDLEEDTDRLSQSQQLDSHKSGKGRGIKPATVTVQLTSGTVVIRRLKCGLLFVCVGPANPDALEHGMPNLHDLHVSAGDASHVGSPDGADSVLSTGAQTTASLDSTTGSAAAVAALRRHAAELARWLDDKLGTLTVPEEGVGVE</sequence>
<feature type="compositionally biased region" description="Polar residues" evidence="1">
    <location>
        <begin position="1"/>
        <end position="12"/>
    </location>
</feature>
<dbReference type="EMBL" id="CAAKMV010000122">
    <property type="protein sequence ID" value="VIO56024.1"/>
    <property type="molecule type" value="Genomic_DNA"/>
</dbReference>
<dbReference type="Gene3D" id="3.30.450.30">
    <property type="entry name" value="Dynein light chain 2a, cytoplasmic"/>
    <property type="match status" value="1"/>
</dbReference>
<name>A0A4E9ECI7_GIBZA</name>
<dbReference type="SUPFAM" id="SSF56112">
    <property type="entry name" value="Protein kinase-like (PK-like)"/>
    <property type="match status" value="1"/>
</dbReference>
<feature type="domain" description="Protein kinase" evidence="2">
    <location>
        <begin position="1"/>
        <end position="434"/>
    </location>
</feature>
<evidence type="ECO:0000259" key="2">
    <source>
        <dbReference type="PROSITE" id="PS50011"/>
    </source>
</evidence>
<dbReference type="PROSITE" id="PS50011">
    <property type="entry name" value="PROTEIN_KINASE_DOM"/>
    <property type="match status" value="1"/>
</dbReference>
<protein>
    <recommendedName>
        <fullName evidence="2">Protein kinase domain-containing protein</fullName>
    </recommendedName>
</protein>
<feature type="region of interest" description="Disordered" evidence="1">
    <location>
        <begin position="1"/>
        <end position="30"/>
    </location>
</feature>
<dbReference type="GO" id="GO:0005524">
    <property type="term" value="F:ATP binding"/>
    <property type="evidence" value="ECO:0007669"/>
    <property type="project" value="InterPro"/>
</dbReference>
<gene>
    <name evidence="3" type="ORF">FUG_LOCUS188007</name>
</gene>
<accession>A0A4E9ECI7</accession>
<dbReference type="PANTHER" id="PTHR44305">
    <property type="entry name" value="SI:DKEY-192D15.2-RELATED"/>
    <property type="match status" value="1"/>
</dbReference>
<dbReference type="Gene3D" id="1.10.510.10">
    <property type="entry name" value="Transferase(Phosphotransferase) domain 1"/>
    <property type="match status" value="1"/>
</dbReference>
<dbReference type="GO" id="GO:0004672">
    <property type="term" value="F:protein kinase activity"/>
    <property type="evidence" value="ECO:0007669"/>
    <property type="project" value="InterPro"/>
</dbReference>
<dbReference type="InterPro" id="IPR053083">
    <property type="entry name" value="TF_kinase-domain_protein"/>
</dbReference>
<organism evidence="3">
    <name type="scientific">Gibberella zeae</name>
    <name type="common">Wheat head blight fungus</name>
    <name type="synonym">Fusarium graminearum</name>
    <dbReference type="NCBI Taxonomy" id="5518"/>
    <lineage>
        <taxon>Eukaryota</taxon>
        <taxon>Fungi</taxon>
        <taxon>Dikarya</taxon>
        <taxon>Ascomycota</taxon>
        <taxon>Pezizomycotina</taxon>
        <taxon>Sordariomycetes</taxon>
        <taxon>Hypocreomycetidae</taxon>
        <taxon>Hypocreales</taxon>
        <taxon>Nectriaceae</taxon>
        <taxon>Fusarium</taxon>
    </lineage>
</organism>
<feature type="compositionally biased region" description="Acidic residues" evidence="1">
    <location>
        <begin position="20"/>
        <end position="30"/>
    </location>
</feature>
<feature type="region of interest" description="Disordered" evidence="1">
    <location>
        <begin position="552"/>
        <end position="597"/>
    </location>
</feature>
<dbReference type="AlphaFoldDB" id="A0A4E9ECI7"/>
<dbReference type="InterPro" id="IPR011009">
    <property type="entry name" value="Kinase-like_dom_sf"/>
</dbReference>
<feature type="compositionally biased region" description="Acidic residues" evidence="1">
    <location>
        <begin position="569"/>
        <end position="578"/>
    </location>
</feature>
<evidence type="ECO:0000256" key="1">
    <source>
        <dbReference type="SAM" id="MobiDB-lite"/>
    </source>
</evidence>
<reference evidence="3" key="1">
    <citation type="submission" date="2019-04" db="EMBL/GenBank/DDBJ databases">
        <authorList>
            <person name="Melise S."/>
            <person name="Noan J."/>
            <person name="Okalmin O."/>
        </authorList>
    </citation>
    <scope>NUCLEOTIDE SEQUENCE</scope>
    <source>
        <strain evidence="3">FN9</strain>
    </source>
</reference>
<dbReference type="InterPro" id="IPR000719">
    <property type="entry name" value="Prot_kinase_dom"/>
</dbReference>
<dbReference type="PANTHER" id="PTHR44305:SF24">
    <property type="entry name" value="TYROSINE-PROTEIN KINASE C03B1.5-RELATED"/>
    <property type="match status" value="1"/>
</dbReference>
<evidence type="ECO:0000313" key="3">
    <source>
        <dbReference type="EMBL" id="VIO56024.1"/>
    </source>
</evidence>
<proteinExistence type="predicted"/>